<dbReference type="SUPFAM" id="SSF52047">
    <property type="entry name" value="RNI-like"/>
    <property type="match status" value="1"/>
</dbReference>
<gene>
    <name evidence="1" type="ORF">VFH_II146240</name>
</gene>
<dbReference type="AlphaFoldDB" id="A0AAV0ZK78"/>
<keyword evidence="2" id="KW-1185">Reference proteome</keyword>
<accession>A0AAV0ZK78</accession>
<protein>
    <submittedName>
        <fullName evidence="1">Uncharacterized protein</fullName>
    </submittedName>
</protein>
<evidence type="ECO:0000313" key="1">
    <source>
        <dbReference type="EMBL" id="CAI8598826.1"/>
    </source>
</evidence>
<name>A0AAV0ZK78_VICFA</name>
<dbReference type="Proteomes" id="UP001157006">
    <property type="component" value="Chromosome 2"/>
</dbReference>
<organism evidence="1 2">
    <name type="scientific">Vicia faba</name>
    <name type="common">Broad bean</name>
    <name type="synonym">Faba vulgaris</name>
    <dbReference type="NCBI Taxonomy" id="3906"/>
    <lineage>
        <taxon>Eukaryota</taxon>
        <taxon>Viridiplantae</taxon>
        <taxon>Streptophyta</taxon>
        <taxon>Embryophyta</taxon>
        <taxon>Tracheophyta</taxon>
        <taxon>Spermatophyta</taxon>
        <taxon>Magnoliopsida</taxon>
        <taxon>eudicotyledons</taxon>
        <taxon>Gunneridae</taxon>
        <taxon>Pentapetalae</taxon>
        <taxon>rosids</taxon>
        <taxon>fabids</taxon>
        <taxon>Fabales</taxon>
        <taxon>Fabaceae</taxon>
        <taxon>Papilionoideae</taxon>
        <taxon>50 kb inversion clade</taxon>
        <taxon>NPAAA clade</taxon>
        <taxon>Hologalegina</taxon>
        <taxon>IRL clade</taxon>
        <taxon>Fabeae</taxon>
        <taxon>Vicia</taxon>
    </lineage>
</organism>
<dbReference type="EMBL" id="OX451737">
    <property type="protein sequence ID" value="CAI8598826.1"/>
    <property type="molecule type" value="Genomic_DNA"/>
</dbReference>
<sequence>MRDNILPILSFHLKSRLHFIFCNHHFHHFAYVVITRQLQTLIIDLLHPTTLPSTSRVITTKTLLVLKLKGVRASVSGKSFIGLEWLHNVEHLHMYVCHCLSVGVVFGVFNRMPPTIRSVFHNLTHLELIFNFEDSFFGSEKWMWLINLLQNTPNLQTLIIHACSVVVSQ</sequence>
<proteinExistence type="predicted"/>
<reference evidence="1 2" key="1">
    <citation type="submission" date="2023-01" db="EMBL/GenBank/DDBJ databases">
        <authorList>
            <person name="Kreplak J."/>
        </authorList>
    </citation>
    <scope>NUCLEOTIDE SEQUENCE [LARGE SCALE GENOMIC DNA]</scope>
</reference>
<evidence type="ECO:0000313" key="2">
    <source>
        <dbReference type="Proteomes" id="UP001157006"/>
    </source>
</evidence>